<name>A0A2P8R0F8_9BACT</name>
<dbReference type="PROSITE" id="PS50109">
    <property type="entry name" value="HIS_KIN"/>
    <property type="match status" value="1"/>
</dbReference>
<keyword evidence="7 13" id="KW-0418">Kinase</keyword>
<dbReference type="Pfam" id="PF00672">
    <property type="entry name" value="HAMP"/>
    <property type="match status" value="1"/>
</dbReference>
<evidence type="ECO:0000256" key="7">
    <source>
        <dbReference type="ARBA" id="ARBA00022777"/>
    </source>
</evidence>
<feature type="transmembrane region" description="Helical" evidence="10">
    <location>
        <begin position="12"/>
        <end position="30"/>
    </location>
</feature>
<dbReference type="Pfam" id="PF02518">
    <property type="entry name" value="HATPase_c"/>
    <property type="match status" value="1"/>
</dbReference>
<gene>
    <name evidence="13" type="ORF">CQ405_05255</name>
</gene>
<comment type="subcellular location">
    <subcellularLocation>
        <location evidence="2">Membrane</location>
        <topology evidence="2">Multi-pass membrane protein</topology>
    </subcellularLocation>
</comment>
<keyword evidence="14" id="KW-1185">Reference proteome</keyword>
<keyword evidence="8 10" id="KW-1133">Transmembrane helix</keyword>
<keyword evidence="9 10" id="KW-0472">Membrane</keyword>
<keyword evidence="6 10" id="KW-0812">Transmembrane</keyword>
<feature type="domain" description="Histidine kinase" evidence="11">
    <location>
        <begin position="214"/>
        <end position="398"/>
    </location>
</feature>
<accession>A0A2P8R0F8</accession>
<dbReference type="CDD" id="cd06225">
    <property type="entry name" value="HAMP"/>
    <property type="match status" value="1"/>
</dbReference>
<evidence type="ECO:0000256" key="1">
    <source>
        <dbReference type="ARBA" id="ARBA00000085"/>
    </source>
</evidence>
<dbReference type="EC" id="2.7.13.3" evidence="3"/>
<dbReference type="NCBIfam" id="NF038389">
    <property type="entry name" value="ArsS_fam_HK"/>
    <property type="match status" value="1"/>
</dbReference>
<reference evidence="14" key="1">
    <citation type="submission" date="2017-10" db="EMBL/GenBank/DDBJ databases">
        <title>Campylobacter species from seals.</title>
        <authorList>
            <person name="Gilbert M.J."/>
            <person name="Zomer A.L."/>
            <person name="Timmerman A.J."/>
            <person name="Duim B."/>
            <person name="Wagenaar J.A."/>
        </authorList>
    </citation>
    <scope>NUCLEOTIDE SEQUENCE [LARGE SCALE GENOMIC DNA]</scope>
    <source>
        <strain evidence="14">17S00004-5</strain>
    </source>
</reference>
<dbReference type="CDD" id="cd00082">
    <property type="entry name" value="HisKA"/>
    <property type="match status" value="1"/>
</dbReference>
<dbReference type="InterPro" id="IPR003661">
    <property type="entry name" value="HisK_dim/P_dom"/>
</dbReference>
<comment type="catalytic activity">
    <reaction evidence="1">
        <text>ATP + protein L-histidine = ADP + protein N-phospho-L-histidine.</text>
        <dbReference type="EC" id="2.7.13.3"/>
    </reaction>
</comment>
<dbReference type="InterPro" id="IPR036097">
    <property type="entry name" value="HisK_dim/P_sf"/>
</dbReference>
<keyword evidence="4" id="KW-0597">Phosphoprotein</keyword>
<sequence>MKNSLSTKISIVFTIAFTLVCVLFITFGRIQTNQAFDRMRISQLNSIDYLISLYRKSTPPQDIEDYFKTFNLAIVKDKNLINNVLNGKIIFTNNTPIGEFISLKYQNVLYLHLHNKSFNITFESIGSKNINDPLWAGFFITVILLISLYLSVMKSLDPLKKLNYNIKKFSSGNLDTNYSKIKGNDEIAQVAHEFDKAALKIQELVSSRQLFLRTIMHELKTPIGKGRIVSEMIDDDIQKSRLINIFERLEILINEFAKIEQLLSKSYSINFQEYHFSLIIEQVKDMLLLDNWDEHINLNYEEDAVINIDFQLFSLAIKNLIDNGLKYSDDKKVNVTCTKERICIQNRGRPFSMSIEHYKQAFVRNKNEKSTGMGLGLHIVDEICKLHKFKFDHYYSQGMHSFCVIFDDSIKIEQSCKIPITNKTSKKKKISEKQN</sequence>
<dbReference type="InterPro" id="IPR036890">
    <property type="entry name" value="HATPase_C_sf"/>
</dbReference>
<dbReference type="AlphaFoldDB" id="A0A2P8R0F8"/>
<evidence type="ECO:0000256" key="5">
    <source>
        <dbReference type="ARBA" id="ARBA00022679"/>
    </source>
</evidence>
<dbReference type="SUPFAM" id="SSF158472">
    <property type="entry name" value="HAMP domain-like"/>
    <property type="match status" value="1"/>
</dbReference>
<evidence type="ECO:0000256" key="3">
    <source>
        <dbReference type="ARBA" id="ARBA00012438"/>
    </source>
</evidence>
<evidence type="ECO:0000256" key="8">
    <source>
        <dbReference type="ARBA" id="ARBA00022989"/>
    </source>
</evidence>
<dbReference type="GO" id="GO:0016020">
    <property type="term" value="C:membrane"/>
    <property type="evidence" value="ECO:0007669"/>
    <property type="project" value="UniProtKB-SubCell"/>
</dbReference>
<evidence type="ECO:0000259" key="12">
    <source>
        <dbReference type="PROSITE" id="PS50885"/>
    </source>
</evidence>
<dbReference type="InterPro" id="IPR005467">
    <property type="entry name" value="His_kinase_dom"/>
</dbReference>
<dbReference type="EMBL" id="PDHH01000004">
    <property type="protein sequence ID" value="PSM51972.1"/>
    <property type="molecule type" value="Genomic_DNA"/>
</dbReference>
<dbReference type="SMART" id="SM00387">
    <property type="entry name" value="HATPase_c"/>
    <property type="match status" value="1"/>
</dbReference>
<dbReference type="PANTHER" id="PTHR45528">
    <property type="entry name" value="SENSOR HISTIDINE KINASE CPXA"/>
    <property type="match status" value="1"/>
</dbReference>
<dbReference type="SUPFAM" id="SSF55874">
    <property type="entry name" value="ATPase domain of HSP90 chaperone/DNA topoisomerase II/histidine kinase"/>
    <property type="match status" value="1"/>
</dbReference>
<evidence type="ECO:0000256" key="10">
    <source>
        <dbReference type="SAM" id="Phobius"/>
    </source>
</evidence>
<dbReference type="Gene3D" id="1.10.287.130">
    <property type="match status" value="1"/>
</dbReference>
<organism evidence="13 14">
    <name type="scientific">Campylobacter blaseri</name>
    <dbReference type="NCBI Taxonomy" id="2042961"/>
    <lineage>
        <taxon>Bacteria</taxon>
        <taxon>Pseudomonadati</taxon>
        <taxon>Campylobacterota</taxon>
        <taxon>Epsilonproteobacteria</taxon>
        <taxon>Campylobacterales</taxon>
        <taxon>Campylobacteraceae</taxon>
        <taxon>Campylobacter</taxon>
    </lineage>
</organism>
<dbReference type="SUPFAM" id="SSF47384">
    <property type="entry name" value="Homodimeric domain of signal transducing histidine kinase"/>
    <property type="match status" value="1"/>
</dbReference>
<dbReference type="InterPro" id="IPR003594">
    <property type="entry name" value="HATPase_dom"/>
</dbReference>
<evidence type="ECO:0000259" key="11">
    <source>
        <dbReference type="PROSITE" id="PS50109"/>
    </source>
</evidence>
<evidence type="ECO:0000256" key="6">
    <source>
        <dbReference type="ARBA" id="ARBA00022692"/>
    </source>
</evidence>
<dbReference type="Gene3D" id="3.30.565.10">
    <property type="entry name" value="Histidine kinase-like ATPase, C-terminal domain"/>
    <property type="match status" value="1"/>
</dbReference>
<dbReference type="GO" id="GO:0000155">
    <property type="term" value="F:phosphorelay sensor kinase activity"/>
    <property type="evidence" value="ECO:0007669"/>
    <property type="project" value="InterPro"/>
</dbReference>
<dbReference type="InterPro" id="IPR047994">
    <property type="entry name" value="ArsS-like"/>
</dbReference>
<evidence type="ECO:0000256" key="4">
    <source>
        <dbReference type="ARBA" id="ARBA00022553"/>
    </source>
</evidence>
<feature type="domain" description="HAMP" evidence="12">
    <location>
        <begin position="153"/>
        <end position="206"/>
    </location>
</feature>
<dbReference type="OrthoDB" id="9812241at2"/>
<keyword evidence="5" id="KW-0808">Transferase</keyword>
<comment type="caution">
    <text evidence="13">The sequence shown here is derived from an EMBL/GenBank/DDBJ whole genome shotgun (WGS) entry which is preliminary data.</text>
</comment>
<evidence type="ECO:0000256" key="2">
    <source>
        <dbReference type="ARBA" id="ARBA00004141"/>
    </source>
</evidence>
<dbReference type="PANTHER" id="PTHR45528:SF12">
    <property type="entry name" value="SENSOR HISTIDINE KINASE ARSS"/>
    <property type="match status" value="1"/>
</dbReference>
<dbReference type="RefSeq" id="WP_106871419.1">
    <property type="nucleotide sequence ID" value="NZ_CP053841.1"/>
</dbReference>
<dbReference type="InterPro" id="IPR050398">
    <property type="entry name" value="HssS/ArlS-like"/>
</dbReference>
<dbReference type="PROSITE" id="PS50885">
    <property type="entry name" value="HAMP"/>
    <property type="match status" value="1"/>
</dbReference>
<dbReference type="Proteomes" id="UP000240535">
    <property type="component" value="Unassembled WGS sequence"/>
</dbReference>
<feature type="transmembrane region" description="Helical" evidence="10">
    <location>
        <begin position="134"/>
        <end position="152"/>
    </location>
</feature>
<protein>
    <recommendedName>
        <fullName evidence="3">histidine kinase</fullName>
        <ecNumber evidence="3">2.7.13.3</ecNumber>
    </recommendedName>
</protein>
<evidence type="ECO:0000313" key="14">
    <source>
        <dbReference type="Proteomes" id="UP000240535"/>
    </source>
</evidence>
<evidence type="ECO:0000313" key="13">
    <source>
        <dbReference type="EMBL" id="PSM51972.1"/>
    </source>
</evidence>
<dbReference type="InterPro" id="IPR003660">
    <property type="entry name" value="HAMP_dom"/>
</dbReference>
<proteinExistence type="predicted"/>
<evidence type="ECO:0000256" key="9">
    <source>
        <dbReference type="ARBA" id="ARBA00023136"/>
    </source>
</evidence>